<name>I0GLU7_SELRL</name>
<proteinExistence type="predicted"/>
<dbReference type="HOGENOM" id="CLU_2828794_0_0_9"/>
<evidence type="ECO:0008006" key="4">
    <source>
        <dbReference type="Google" id="ProtNLM"/>
    </source>
</evidence>
<feature type="transmembrane region" description="Helical" evidence="1">
    <location>
        <begin position="16"/>
        <end position="35"/>
    </location>
</feature>
<keyword evidence="1" id="KW-1133">Transmembrane helix</keyword>
<keyword evidence="1" id="KW-0472">Membrane</keyword>
<dbReference type="PATRIC" id="fig|927704.6.peg.28"/>
<dbReference type="KEGG" id="sri:SELR_00260"/>
<accession>I0GLU7</accession>
<keyword evidence="1" id="KW-0812">Transmembrane</keyword>
<sequence>MFQYIRIMWGQKAQGVVEYALILAFVVAIAVIALGDNSTIGNAVKNLFNDTGNTITNASSSAPTNN</sequence>
<dbReference type="EMBL" id="AP012292">
    <property type="protein sequence ID" value="BAL81734.1"/>
    <property type="molecule type" value="Genomic_DNA"/>
</dbReference>
<dbReference type="Proteomes" id="UP000007887">
    <property type="component" value="Chromosome"/>
</dbReference>
<reference evidence="2 3" key="1">
    <citation type="submission" date="2011-10" db="EMBL/GenBank/DDBJ databases">
        <title>Whole genome sequence of Selenomonas ruminantium subsp. lactilytica TAM6421.</title>
        <authorList>
            <person name="Oguchi A."/>
            <person name="Ankai A."/>
            <person name="Kaneko J."/>
            <person name="Yamada-Narita S."/>
            <person name="Fukui S."/>
            <person name="Takahashi M."/>
            <person name="Onodera T."/>
            <person name="Kojima S."/>
            <person name="Fushimi T."/>
            <person name="Abe N."/>
            <person name="Kamio Y."/>
            <person name="Yamazaki S."/>
            <person name="Fujita N."/>
        </authorList>
    </citation>
    <scope>NUCLEOTIDE SEQUENCE [LARGE SCALE GENOMIC DNA]</scope>
    <source>
        <strain evidence="3">NBRC 103574 / TAM6421</strain>
    </source>
</reference>
<evidence type="ECO:0000313" key="2">
    <source>
        <dbReference type="EMBL" id="BAL81734.1"/>
    </source>
</evidence>
<protein>
    <recommendedName>
        <fullName evidence="4">Pilus assembly protein Flp/PilA</fullName>
    </recommendedName>
</protein>
<gene>
    <name evidence="2" type="ordered locus">SELR_00260</name>
</gene>
<dbReference type="RefSeq" id="WP_014423181.1">
    <property type="nucleotide sequence ID" value="NC_017068.1"/>
</dbReference>
<organism evidence="2 3">
    <name type="scientific">Selenomonas ruminantium subsp. lactilytica (strain NBRC 103574 / TAM6421)</name>
    <dbReference type="NCBI Taxonomy" id="927704"/>
    <lineage>
        <taxon>Bacteria</taxon>
        <taxon>Bacillati</taxon>
        <taxon>Bacillota</taxon>
        <taxon>Negativicutes</taxon>
        <taxon>Selenomonadales</taxon>
        <taxon>Selenomonadaceae</taxon>
        <taxon>Selenomonas</taxon>
    </lineage>
</organism>
<evidence type="ECO:0000256" key="1">
    <source>
        <dbReference type="SAM" id="Phobius"/>
    </source>
</evidence>
<dbReference type="AlphaFoldDB" id="I0GLU7"/>
<evidence type="ECO:0000313" key="3">
    <source>
        <dbReference type="Proteomes" id="UP000007887"/>
    </source>
</evidence>